<organism evidence="7 8">
    <name type="scientific">Brevibacterium casei</name>
    <dbReference type="NCBI Taxonomy" id="33889"/>
    <lineage>
        <taxon>Bacteria</taxon>
        <taxon>Bacillati</taxon>
        <taxon>Actinomycetota</taxon>
        <taxon>Actinomycetes</taxon>
        <taxon>Micrococcales</taxon>
        <taxon>Brevibacteriaceae</taxon>
        <taxon>Brevibacterium</taxon>
    </lineage>
</organism>
<dbReference type="GO" id="GO:0012505">
    <property type="term" value="C:endomembrane system"/>
    <property type="evidence" value="ECO:0007669"/>
    <property type="project" value="UniProtKB-SubCell"/>
</dbReference>
<keyword evidence="3 5" id="KW-1133">Transmembrane helix</keyword>
<keyword evidence="4 5" id="KW-0472">Membrane</keyword>
<dbReference type="Pfam" id="PF06803">
    <property type="entry name" value="DUF1232"/>
    <property type="match status" value="1"/>
</dbReference>
<proteinExistence type="predicted"/>
<protein>
    <submittedName>
        <fullName evidence="7">DUF1232 domain-containing protein</fullName>
    </submittedName>
</protein>
<evidence type="ECO:0000259" key="6">
    <source>
        <dbReference type="Pfam" id="PF06803"/>
    </source>
</evidence>
<evidence type="ECO:0000256" key="4">
    <source>
        <dbReference type="ARBA" id="ARBA00023136"/>
    </source>
</evidence>
<reference evidence="7 8" key="1">
    <citation type="submission" date="2020-12" db="EMBL/GenBank/DDBJ databases">
        <title>FDA dAtabase for Regulatory Grade micrObial Sequences (FDA-ARGOS): Supporting development and validation of Infectious Disease Dx tests.</title>
        <authorList>
            <person name="Sproer C."/>
            <person name="Gronow S."/>
            <person name="Severitt S."/>
            <person name="Schroder I."/>
            <person name="Tallon L."/>
            <person name="Sadzewicz L."/>
            <person name="Zhao X."/>
            <person name="Boylan J."/>
            <person name="Ott S."/>
            <person name="Bowen H."/>
            <person name="Vavikolanu K."/>
            <person name="Mehta A."/>
            <person name="Aluvathingal J."/>
            <person name="Nadendla S."/>
            <person name="Lowell S."/>
            <person name="Myers T."/>
            <person name="Yan Y."/>
            <person name="Sichtig H."/>
        </authorList>
    </citation>
    <scope>NUCLEOTIDE SEQUENCE [LARGE SCALE GENOMIC DNA]</scope>
    <source>
        <strain evidence="7 8">FDAARGOS_990</strain>
    </source>
</reference>
<evidence type="ECO:0000256" key="3">
    <source>
        <dbReference type="ARBA" id="ARBA00022989"/>
    </source>
</evidence>
<gene>
    <name evidence="7" type="ORF">I6H47_08280</name>
</gene>
<evidence type="ECO:0000313" key="8">
    <source>
        <dbReference type="Proteomes" id="UP000595374"/>
    </source>
</evidence>
<evidence type="ECO:0000256" key="1">
    <source>
        <dbReference type="ARBA" id="ARBA00004127"/>
    </source>
</evidence>
<dbReference type="AlphaFoldDB" id="A0A7T4A219"/>
<dbReference type="InterPro" id="IPR010652">
    <property type="entry name" value="DUF1232"/>
</dbReference>
<keyword evidence="2 5" id="KW-0812">Transmembrane</keyword>
<accession>A0A7T4A219</accession>
<dbReference type="EMBL" id="CP065989">
    <property type="protein sequence ID" value="QQB15880.1"/>
    <property type="molecule type" value="Genomic_DNA"/>
</dbReference>
<dbReference type="Proteomes" id="UP000595374">
    <property type="component" value="Chromosome"/>
</dbReference>
<feature type="transmembrane region" description="Helical" evidence="5">
    <location>
        <begin position="6"/>
        <end position="28"/>
    </location>
</feature>
<dbReference type="RefSeq" id="WP_137825453.1">
    <property type="nucleotide sequence ID" value="NZ_CP065989.1"/>
</dbReference>
<evidence type="ECO:0000313" key="7">
    <source>
        <dbReference type="EMBL" id="QQB15880.1"/>
    </source>
</evidence>
<comment type="subcellular location">
    <subcellularLocation>
        <location evidence="1">Endomembrane system</location>
        <topology evidence="1">Multi-pass membrane protein</topology>
    </subcellularLocation>
</comment>
<evidence type="ECO:0000256" key="2">
    <source>
        <dbReference type="ARBA" id="ARBA00022692"/>
    </source>
</evidence>
<sequence length="140" mass="15748">MPDWLVIVLSVIAGLLVLWIALIVTLWVQQRRLGRTVNWREIVRLVPDVVRLIRRLAADPQTPTGTRWMLGGLLAYLLLPIDLVPDFIPVLGYADDAISVVLVLRFAIRHAGMESIEKHWPGTEAGLQSLLTLTNAKLQR</sequence>
<feature type="domain" description="DUF1232" evidence="6">
    <location>
        <begin position="66"/>
        <end position="101"/>
    </location>
</feature>
<name>A0A7T4A219_9MICO</name>
<evidence type="ECO:0000256" key="5">
    <source>
        <dbReference type="SAM" id="Phobius"/>
    </source>
</evidence>